<protein>
    <submittedName>
        <fullName evidence="2">Uncharacterized protein</fullName>
    </submittedName>
</protein>
<comment type="caution">
    <text evidence="2">The sequence shown here is derived from an EMBL/GenBank/DDBJ whole genome shotgun (WGS) entry which is preliminary data.</text>
</comment>
<proteinExistence type="predicted"/>
<name>A0ABQ5K6E1_9EUKA</name>
<feature type="region of interest" description="Disordered" evidence="1">
    <location>
        <begin position="99"/>
        <end position="143"/>
    </location>
</feature>
<dbReference type="EMBL" id="BQXS01000117">
    <property type="protein sequence ID" value="GKT27983.1"/>
    <property type="molecule type" value="Genomic_DNA"/>
</dbReference>
<keyword evidence="3" id="KW-1185">Reference proteome</keyword>
<gene>
    <name evidence="2" type="ORF">ADUPG1_000335</name>
</gene>
<evidence type="ECO:0000313" key="3">
    <source>
        <dbReference type="Proteomes" id="UP001057375"/>
    </source>
</evidence>
<dbReference type="Proteomes" id="UP001057375">
    <property type="component" value="Unassembled WGS sequence"/>
</dbReference>
<organism evidence="2 3">
    <name type="scientific">Aduncisulcus paluster</name>
    <dbReference type="NCBI Taxonomy" id="2918883"/>
    <lineage>
        <taxon>Eukaryota</taxon>
        <taxon>Metamonada</taxon>
        <taxon>Carpediemonas-like organisms</taxon>
        <taxon>Aduncisulcus</taxon>
    </lineage>
</organism>
<feature type="region of interest" description="Disordered" evidence="1">
    <location>
        <begin position="453"/>
        <end position="473"/>
    </location>
</feature>
<evidence type="ECO:0000313" key="2">
    <source>
        <dbReference type="EMBL" id="GKT27983.1"/>
    </source>
</evidence>
<feature type="compositionally biased region" description="Polar residues" evidence="1">
    <location>
        <begin position="113"/>
        <end position="126"/>
    </location>
</feature>
<sequence>MAEKLSDKLQTIEELSGSLIETANFVNYALKLRDDPDRLSTTLSSEDYKLLLQNLTDIQKNISSFFFSTAKSFQTLCDHGVIPDLARIKKLIDDKKAMKNSMVKRRGSDSVETHPSSSKPLKSSATGPLIPVRSTPPSQSSSLRVIPKSIRMSGIPLSQSLQPSPRSVRSLHPSLSTPRAAFSSIPEHTIPIADTDHISELLHQSETPDSVLAQYQSDLETIFKYYSLLSNTLTGSLDVPLGLSLSSWILCMKDAKLLEQLGRPIVEGVFYKFARRDAFHSRNATLLKTARREVPISTPIKAYNTLRSSLNPSTASSASLTKTKSGKVVSKQASSEHFLSCEQFISAMVGLGIEMFGEVVEEEEKQNHKKRAHGRDVVHSIEKETLDNSGHVDEGAKDFEHGVSIGDETQDSREGWLSASKTVLGDSELKSSDLDRTKSSSPRIIAPMSAGFSRQESMKPPHNMHLPEESCTPLTPVVPYESTDKRKEILIADISKAFDNYEIIDNTPFKQAKMTILVLKYHILRFCKRSKESIDQMKKILPTEIPPGPADLLKTFGPHLHRSYQAFCSPNTADESDEGVMTISGLLDFVRYFKIGSLAKRGELILLFEACVDCADVSGVDSISYSKFIIILYVISNVGLTRTLEKHNFPFPYDRFQYILKKLGERKPPVQMRKKRQMIL</sequence>
<reference evidence="2" key="1">
    <citation type="submission" date="2022-03" db="EMBL/GenBank/DDBJ databases">
        <title>Draft genome sequence of Aduncisulcus paluster, a free-living microaerophilic Fornicata.</title>
        <authorList>
            <person name="Yuyama I."/>
            <person name="Kume K."/>
            <person name="Tamura T."/>
            <person name="Inagaki Y."/>
            <person name="Hashimoto T."/>
        </authorList>
    </citation>
    <scope>NUCLEOTIDE SEQUENCE</scope>
    <source>
        <strain evidence="2">NY0171</strain>
    </source>
</reference>
<accession>A0ABQ5K6E1</accession>
<evidence type="ECO:0000256" key="1">
    <source>
        <dbReference type="SAM" id="MobiDB-lite"/>
    </source>
</evidence>